<dbReference type="Gene3D" id="3.40.30.10">
    <property type="entry name" value="Glutaredoxin"/>
    <property type="match status" value="1"/>
</dbReference>
<dbReference type="Proteomes" id="UP000246715">
    <property type="component" value="Segment"/>
</dbReference>
<dbReference type="PANTHER" id="PTHR45815">
    <property type="entry name" value="PROTEIN DISULFIDE-ISOMERASE A6"/>
    <property type="match status" value="1"/>
</dbReference>
<proteinExistence type="predicted"/>
<organismHost>
    <name type="scientific">Paramecium bursaria</name>
    <dbReference type="NCBI Taxonomy" id="74790"/>
</organismHost>
<sequence>MAPDSFSSFTPFKRNMKTPCILFCKWDNCGHCHRMAPEMKKAQTALRGKMPVYMVDAEEHSKVCEQLKVNGFPTIFVLGKDRVARKYPGGPSAQNIIAFANSKAGM</sequence>
<dbReference type="PANTHER" id="PTHR45815:SF3">
    <property type="entry name" value="PROTEIN DISULFIDE-ISOMERASE A6"/>
    <property type="match status" value="1"/>
</dbReference>
<dbReference type="EMBL" id="DQ491001">
    <property type="protein sequence ID" value="ABT13957.1"/>
    <property type="molecule type" value="Genomic_DNA"/>
</dbReference>
<organism evidence="2 3">
    <name type="scientific">Paramecium bursaria Chlorella virus MT325</name>
    <name type="common">PBCV-MT325</name>
    <dbReference type="NCBI Taxonomy" id="346932"/>
    <lineage>
        <taxon>Viruses</taxon>
        <taxon>Varidnaviria</taxon>
        <taxon>Bamfordvirae</taxon>
        <taxon>Nucleocytoviricota</taxon>
        <taxon>Megaviricetes</taxon>
        <taxon>Algavirales</taxon>
        <taxon>Phycodnaviridae</taxon>
        <taxon>Chlorovirus</taxon>
        <taxon>Chlorovirus conductrix</taxon>
        <taxon>Paramecium bursaria Chlorella virus A1</taxon>
    </lineage>
</organism>
<dbReference type="PROSITE" id="PS51352">
    <property type="entry name" value="THIOREDOXIN_2"/>
    <property type="match status" value="1"/>
</dbReference>
<dbReference type="GO" id="GO:0015035">
    <property type="term" value="F:protein-disulfide reductase activity"/>
    <property type="evidence" value="ECO:0007669"/>
    <property type="project" value="TreeGrafter"/>
</dbReference>
<dbReference type="GO" id="GO:0034976">
    <property type="term" value="P:response to endoplasmic reticulum stress"/>
    <property type="evidence" value="ECO:0007669"/>
    <property type="project" value="TreeGrafter"/>
</dbReference>
<dbReference type="SUPFAM" id="SSF52833">
    <property type="entry name" value="Thioredoxin-like"/>
    <property type="match status" value="1"/>
</dbReference>
<evidence type="ECO:0000313" key="3">
    <source>
        <dbReference type="Proteomes" id="UP000246715"/>
    </source>
</evidence>
<gene>
    <name evidence="2" type="primary">M403R</name>
    <name evidence="2" type="ORF">MT325_M403R</name>
</gene>
<feature type="domain" description="Thioredoxin" evidence="1">
    <location>
        <begin position="1"/>
        <end position="105"/>
    </location>
</feature>
<evidence type="ECO:0000313" key="2">
    <source>
        <dbReference type="EMBL" id="ABT13957.1"/>
    </source>
</evidence>
<evidence type="ECO:0000259" key="1">
    <source>
        <dbReference type="PROSITE" id="PS51352"/>
    </source>
</evidence>
<dbReference type="Pfam" id="PF00085">
    <property type="entry name" value="Thioredoxin"/>
    <property type="match status" value="1"/>
</dbReference>
<protein>
    <submittedName>
        <fullName evidence="2">Uncharacterized protein M403R</fullName>
    </submittedName>
</protein>
<dbReference type="InterPro" id="IPR013766">
    <property type="entry name" value="Thioredoxin_domain"/>
</dbReference>
<reference evidence="2 3" key="1">
    <citation type="journal article" date="2007" name="Virology">
        <title>Sequence and annotation of the 314-kb MT325 and the 321-kb FR483 viruses that infect Chlorella Pbi.</title>
        <authorList>
            <person name="Fitzgerald L.A."/>
            <person name="Graves M.V."/>
            <person name="Li X."/>
            <person name="Feldblyum T."/>
            <person name="Hartigan J."/>
            <person name="Van Etten J.L."/>
        </authorList>
    </citation>
    <scope>NUCLEOTIDE SEQUENCE [LARGE SCALE GENOMIC DNA]</scope>
    <source>
        <strain evidence="2 3">MT325</strain>
    </source>
</reference>
<name>A7IUD3_PBCVM</name>
<accession>A7IUD3</accession>
<dbReference type="InterPro" id="IPR036249">
    <property type="entry name" value="Thioredoxin-like_sf"/>
</dbReference>